<dbReference type="InterPro" id="IPR029061">
    <property type="entry name" value="THDP-binding"/>
</dbReference>
<dbReference type="EMBL" id="VMNH01000021">
    <property type="protein sequence ID" value="TVO71470.1"/>
    <property type="molecule type" value="Genomic_DNA"/>
</dbReference>
<protein>
    <recommendedName>
        <fullName evidence="3">Thiamine pyrophosphate enzyme TPP-binding domain-containing protein</fullName>
    </recommendedName>
</protein>
<dbReference type="AlphaFoldDB" id="A0A558DZ54"/>
<accession>A0A558DZ54</accession>
<evidence type="ECO:0000313" key="1">
    <source>
        <dbReference type="EMBL" id="TVO71470.1"/>
    </source>
</evidence>
<sequence length="63" mass="6886">MGSMGGDGVRVQTRAELQQALSQAVERRGCFQLIEIMTTADARSATLQQFVEAQGRRTGMRKG</sequence>
<comment type="caution">
    <text evidence="1">The sequence shown here is derived from an EMBL/GenBank/DDBJ whole genome shotgun (WGS) entry which is preliminary data.</text>
</comment>
<gene>
    <name evidence="1" type="ORF">FHP88_14215</name>
</gene>
<reference evidence="1 2" key="1">
    <citation type="submission" date="2019-07" db="EMBL/GenBank/DDBJ databases">
        <title>The pathways for chlorine oxyanion respiration interact through the shared metabolite chlorate.</title>
        <authorList>
            <person name="Barnum T.P."/>
            <person name="Cheng Y."/>
            <person name="Hill K.A."/>
            <person name="Lucas L.N."/>
            <person name="Carlson H.K."/>
            <person name="Coates J.D."/>
        </authorList>
    </citation>
    <scope>NUCLEOTIDE SEQUENCE [LARGE SCALE GENOMIC DNA]</scope>
    <source>
        <strain evidence="1 2">BK-1</strain>
    </source>
</reference>
<organism evidence="1 2">
    <name type="scientific">Sedimenticola selenatireducens</name>
    <dbReference type="NCBI Taxonomy" id="191960"/>
    <lineage>
        <taxon>Bacteria</taxon>
        <taxon>Pseudomonadati</taxon>
        <taxon>Pseudomonadota</taxon>
        <taxon>Gammaproteobacteria</taxon>
        <taxon>Chromatiales</taxon>
        <taxon>Sedimenticolaceae</taxon>
        <taxon>Sedimenticola</taxon>
    </lineage>
</organism>
<dbReference type="Proteomes" id="UP000316649">
    <property type="component" value="Unassembled WGS sequence"/>
</dbReference>
<dbReference type="Gene3D" id="3.40.50.970">
    <property type="match status" value="1"/>
</dbReference>
<evidence type="ECO:0000313" key="2">
    <source>
        <dbReference type="Proteomes" id="UP000316649"/>
    </source>
</evidence>
<proteinExistence type="predicted"/>
<dbReference type="SUPFAM" id="SSF52518">
    <property type="entry name" value="Thiamin diphosphate-binding fold (THDP-binding)"/>
    <property type="match status" value="1"/>
</dbReference>
<name>A0A558DZ54_9GAMM</name>
<keyword evidence="2" id="KW-1185">Reference proteome</keyword>
<evidence type="ECO:0008006" key="3">
    <source>
        <dbReference type="Google" id="ProtNLM"/>
    </source>
</evidence>
<dbReference type="RefSeq" id="WP_144359755.1">
    <property type="nucleotide sequence ID" value="NZ_VMNH01000021.1"/>
</dbReference>